<feature type="transmembrane region" description="Helical" evidence="5">
    <location>
        <begin position="112"/>
        <end position="130"/>
    </location>
</feature>
<comment type="caution">
    <text evidence="7">The sequence shown here is derived from an EMBL/GenBank/DDBJ whole genome shotgun (WGS) entry which is preliminary data.</text>
</comment>
<protein>
    <recommendedName>
        <fullName evidence="6">Major facilitator superfamily (MFS) profile domain-containing protein</fullName>
    </recommendedName>
</protein>
<feature type="transmembrane region" description="Helical" evidence="5">
    <location>
        <begin position="136"/>
        <end position="159"/>
    </location>
</feature>
<dbReference type="PANTHER" id="PTHR11360">
    <property type="entry name" value="MONOCARBOXYLATE TRANSPORTER"/>
    <property type="match status" value="1"/>
</dbReference>
<feature type="transmembrane region" description="Helical" evidence="5">
    <location>
        <begin position="370"/>
        <end position="392"/>
    </location>
</feature>
<dbReference type="InterPro" id="IPR011701">
    <property type="entry name" value="MFS"/>
</dbReference>
<feature type="transmembrane region" description="Helical" evidence="5">
    <location>
        <begin position="81"/>
        <end position="100"/>
    </location>
</feature>
<dbReference type="AlphaFoldDB" id="A0A8H4UPR1"/>
<feature type="transmembrane region" description="Helical" evidence="5">
    <location>
        <begin position="307"/>
        <end position="328"/>
    </location>
</feature>
<sequence>MWLSRDKVVDGDDLSTDIEQPTQKEQAGVASELNPPPDGGYLAWVQVLLTHIVFFNTWGVANGYGIFQQYYTQTLDQTESSISWIGSVQVFFLFLVGVGAGRLTDGGHFRPIFACGVFLQVLGLFMTSLSTEYWQIFLAQSVCLGLGNGCTFCPALAVLSQYFKKKRAFAVGLAAAGAAVGGLVYPVLINWLIFYDDIGFPWTLRIMGFVMLATYVPCLIWFKPRLPPRMSGPWIDTSAFAELPFVFFSLSMFFNFWGLYFAFFYLGTFARDRIGVAEPIYLLMVLNGVGIFGRIMPTIVADRWTGLLNTLIPISFAASLLAYCWAAVESTTGLFVFAVIYGWIAAALQALFPAVATTMTPDPNRTGTRVGMILGFVGLANLTGPAICGAIIKTENGGYLGAQMFAGTSILIGAFMALAARIAKTGFVLRVKV</sequence>
<feature type="domain" description="Major facilitator superfamily (MFS) profile" evidence="6">
    <location>
        <begin position="42"/>
        <end position="432"/>
    </location>
</feature>
<gene>
    <name evidence="7" type="ORF">FZEAL_3355</name>
</gene>
<feature type="transmembrane region" description="Helical" evidence="5">
    <location>
        <begin position="279"/>
        <end position="295"/>
    </location>
</feature>
<dbReference type="GO" id="GO:0022857">
    <property type="term" value="F:transmembrane transporter activity"/>
    <property type="evidence" value="ECO:0007669"/>
    <property type="project" value="InterPro"/>
</dbReference>
<feature type="transmembrane region" description="Helical" evidence="5">
    <location>
        <begin position="41"/>
        <end position="61"/>
    </location>
</feature>
<evidence type="ECO:0000256" key="4">
    <source>
        <dbReference type="SAM" id="MobiDB-lite"/>
    </source>
</evidence>
<dbReference type="GO" id="GO:0016020">
    <property type="term" value="C:membrane"/>
    <property type="evidence" value="ECO:0007669"/>
    <property type="project" value="UniProtKB-SubCell"/>
</dbReference>
<organism evidence="7 8">
    <name type="scientific">Fusarium zealandicum</name>
    <dbReference type="NCBI Taxonomy" id="1053134"/>
    <lineage>
        <taxon>Eukaryota</taxon>
        <taxon>Fungi</taxon>
        <taxon>Dikarya</taxon>
        <taxon>Ascomycota</taxon>
        <taxon>Pezizomycotina</taxon>
        <taxon>Sordariomycetes</taxon>
        <taxon>Hypocreomycetidae</taxon>
        <taxon>Hypocreales</taxon>
        <taxon>Nectriaceae</taxon>
        <taxon>Fusarium</taxon>
        <taxon>Fusarium staphyleae species complex</taxon>
    </lineage>
</organism>
<name>A0A8H4UPR1_9HYPO</name>
<keyword evidence="5" id="KW-0472">Membrane</keyword>
<reference evidence="7" key="2">
    <citation type="submission" date="2020-05" db="EMBL/GenBank/DDBJ databases">
        <authorList>
            <person name="Kim H.-S."/>
            <person name="Proctor R.H."/>
            <person name="Brown D.W."/>
        </authorList>
    </citation>
    <scope>NUCLEOTIDE SEQUENCE</scope>
    <source>
        <strain evidence="7">NRRL 22465</strain>
    </source>
</reference>
<evidence type="ECO:0000313" key="7">
    <source>
        <dbReference type="EMBL" id="KAF4980687.1"/>
    </source>
</evidence>
<dbReference type="SUPFAM" id="SSF103473">
    <property type="entry name" value="MFS general substrate transporter"/>
    <property type="match status" value="1"/>
</dbReference>
<dbReference type="PANTHER" id="PTHR11360:SF130">
    <property type="entry name" value="MAJOR FACILITATOR SUPERFAMILY (MFS) PROFILE DOMAIN-CONTAINING PROTEIN-RELATED"/>
    <property type="match status" value="1"/>
</dbReference>
<keyword evidence="5" id="KW-1133">Transmembrane helix</keyword>
<keyword evidence="8" id="KW-1185">Reference proteome</keyword>
<keyword evidence="5" id="KW-0812">Transmembrane</keyword>
<dbReference type="InterPro" id="IPR036259">
    <property type="entry name" value="MFS_trans_sf"/>
</dbReference>
<reference evidence="7" key="1">
    <citation type="journal article" date="2020" name="BMC Genomics">
        <title>Correction to: Identification and distribution of gene clusters required for synthesis of sphingolipid metabolism inhibitors in diverse species of the filamentous fungus Fusarium.</title>
        <authorList>
            <person name="Kim H.S."/>
            <person name="Lohmar J.M."/>
            <person name="Busman M."/>
            <person name="Brown D.W."/>
            <person name="Naumann T.A."/>
            <person name="Divon H.H."/>
            <person name="Lysoe E."/>
            <person name="Uhlig S."/>
            <person name="Proctor R.H."/>
        </authorList>
    </citation>
    <scope>NUCLEOTIDE SEQUENCE</scope>
    <source>
        <strain evidence="7">NRRL 22465</strain>
    </source>
</reference>
<dbReference type="Gene3D" id="1.20.1250.20">
    <property type="entry name" value="MFS general substrate transporter like domains"/>
    <property type="match status" value="2"/>
</dbReference>
<dbReference type="InterPro" id="IPR020846">
    <property type="entry name" value="MFS_dom"/>
</dbReference>
<feature type="transmembrane region" description="Helical" evidence="5">
    <location>
        <begin position="171"/>
        <end position="194"/>
    </location>
</feature>
<keyword evidence="3" id="KW-0325">Glycoprotein</keyword>
<evidence type="ECO:0000259" key="6">
    <source>
        <dbReference type="PROSITE" id="PS50850"/>
    </source>
</evidence>
<evidence type="ECO:0000256" key="5">
    <source>
        <dbReference type="SAM" id="Phobius"/>
    </source>
</evidence>
<feature type="transmembrane region" description="Helical" evidence="5">
    <location>
        <begin position="334"/>
        <end position="358"/>
    </location>
</feature>
<dbReference type="OrthoDB" id="6499973at2759"/>
<dbReference type="InterPro" id="IPR050327">
    <property type="entry name" value="Proton-linked_MCT"/>
</dbReference>
<comment type="subcellular location">
    <subcellularLocation>
        <location evidence="1">Membrane</location>
        <topology evidence="1">Multi-pass membrane protein</topology>
    </subcellularLocation>
</comment>
<evidence type="ECO:0000313" key="8">
    <source>
        <dbReference type="Proteomes" id="UP000635477"/>
    </source>
</evidence>
<dbReference type="Proteomes" id="UP000635477">
    <property type="component" value="Unassembled WGS sequence"/>
</dbReference>
<comment type="similarity">
    <text evidence="2">Belongs to the major facilitator superfamily. Monocarboxylate porter (TC 2.A.1.13) family.</text>
</comment>
<feature type="transmembrane region" description="Helical" evidence="5">
    <location>
        <begin position="200"/>
        <end position="222"/>
    </location>
</feature>
<feature type="compositionally biased region" description="Basic and acidic residues" evidence="4">
    <location>
        <begin position="1"/>
        <end position="10"/>
    </location>
</feature>
<dbReference type="EMBL" id="JABEYC010000213">
    <property type="protein sequence ID" value="KAF4980687.1"/>
    <property type="molecule type" value="Genomic_DNA"/>
</dbReference>
<feature type="transmembrane region" description="Helical" evidence="5">
    <location>
        <begin position="404"/>
        <end position="423"/>
    </location>
</feature>
<dbReference type="Pfam" id="PF07690">
    <property type="entry name" value="MFS_1"/>
    <property type="match status" value="1"/>
</dbReference>
<feature type="region of interest" description="Disordered" evidence="4">
    <location>
        <begin position="1"/>
        <end position="33"/>
    </location>
</feature>
<proteinExistence type="inferred from homology"/>
<accession>A0A8H4UPR1</accession>
<evidence type="ECO:0000256" key="3">
    <source>
        <dbReference type="ARBA" id="ARBA00023180"/>
    </source>
</evidence>
<dbReference type="PROSITE" id="PS50850">
    <property type="entry name" value="MFS"/>
    <property type="match status" value="1"/>
</dbReference>
<feature type="transmembrane region" description="Helical" evidence="5">
    <location>
        <begin position="243"/>
        <end position="267"/>
    </location>
</feature>
<evidence type="ECO:0000256" key="1">
    <source>
        <dbReference type="ARBA" id="ARBA00004141"/>
    </source>
</evidence>
<evidence type="ECO:0000256" key="2">
    <source>
        <dbReference type="ARBA" id="ARBA00006727"/>
    </source>
</evidence>